<gene>
    <name evidence="1" type="ORF">FHX74_002861</name>
</gene>
<evidence type="ECO:0008006" key="3">
    <source>
        <dbReference type="Google" id="ProtNLM"/>
    </source>
</evidence>
<keyword evidence="2" id="KW-1185">Reference proteome</keyword>
<dbReference type="EMBL" id="JACGWT010000004">
    <property type="protein sequence ID" value="MBA8795233.1"/>
    <property type="molecule type" value="Genomic_DNA"/>
</dbReference>
<dbReference type="RefSeq" id="WP_182560814.1">
    <property type="nucleotide sequence ID" value="NZ_JACGWT010000004.1"/>
</dbReference>
<protein>
    <recommendedName>
        <fullName evidence="3">Camelysin metallo-endopeptidase</fullName>
    </recommendedName>
</protein>
<organism evidence="1 2">
    <name type="scientific">Microlunatus kandeliicorticis</name>
    <dbReference type="NCBI Taxonomy" id="1759536"/>
    <lineage>
        <taxon>Bacteria</taxon>
        <taxon>Bacillati</taxon>
        <taxon>Actinomycetota</taxon>
        <taxon>Actinomycetes</taxon>
        <taxon>Propionibacteriales</taxon>
        <taxon>Propionibacteriaceae</taxon>
        <taxon>Microlunatus</taxon>
    </lineage>
</organism>
<sequence length="198" mass="19856">MPPSRRLLRHSRWVVWPVAFVVAGLVVAQGSYSAFSAKVSNAGNSFSVGTVALNDDDAGSALFSLTNLRPGSSGTQCITVTSTGTLPSTVKLYTSGASTTKALASYVNLTITQGSGGSYGSCSGFVAQSSGSSLYAGTLAALTGSATGFATGLGSWAPTGTGSESRTFQFGYVISSGTPDSAQGGTASVGFTWEAQNS</sequence>
<accession>A0A7W3IU04</accession>
<comment type="caution">
    <text evidence="1">The sequence shown here is derived from an EMBL/GenBank/DDBJ whole genome shotgun (WGS) entry which is preliminary data.</text>
</comment>
<dbReference type="Proteomes" id="UP000523079">
    <property type="component" value="Unassembled WGS sequence"/>
</dbReference>
<evidence type="ECO:0000313" key="1">
    <source>
        <dbReference type="EMBL" id="MBA8795233.1"/>
    </source>
</evidence>
<evidence type="ECO:0000313" key="2">
    <source>
        <dbReference type="Proteomes" id="UP000523079"/>
    </source>
</evidence>
<dbReference type="AlphaFoldDB" id="A0A7W3IU04"/>
<name>A0A7W3IU04_9ACTN</name>
<proteinExistence type="predicted"/>
<reference evidence="1 2" key="1">
    <citation type="submission" date="2020-07" db="EMBL/GenBank/DDBJ databases">
        <title>Sequencing the genomes of 1000 actinobacteria strains.</title>
        <authorList>
            <person name="Klenk H.-P."/>
        </authorList>
    </citation>
    <scope>NUCLEOTIDE SEQUENCE [LARGE SCALE GENOMIC DNA]</scope>
    <source>
        <strain evidence="1 2">DSM 100723</strain>
    </source>
</reference>